<keyword evidence="3" id="KW-1003">Cell membrane</keyword>
<dbReference type="InterPro" id="IPR051676">
    <property type="entry name" value="UPF0053_domain"/>
</dbReference>
<proteinExistence type="inferred from homology"/>
<dbReference type="eggNOG" id="COG1253">
    <property type="taxonomic scope" value="Bacteria"/>
</dbReference>
<dbReference type="InterPro" id="IPR036318">
    <property type="entry name" value="FAD-bd_PCMH-like_sf"/>
</dbReference>
<dbReference type="Pfam" id="PF01595">
    <property type="entry name" value="CNNM"/>
    <property type="match status" value="1"/>
</dbReference>
<dbReference type="SUPFAM" id="SSF56176">
    <property type="entry name" value="FAD-binding/transporter-associated domain-like"/>
    <property type="match status" value="1"/>
</dbReference>
<dbReference type="Pfam" id="PF03471">
    <property type="entry name" value="CorC_HlyC"/>
    <property type="match status" value="1"/>
</dbReference>
<dbReference type="InterPro" id="IPR044751">
    <property type="entry name" value="Ion_transp-like_CBS"/>
</dbReference>
<evidence type="ECO:0000256" key="10">
    <source>
        <dbReference type="PROSITE-ProRule" id="PRU01193"/>
    </source>
</evidence>
<evidence type="ECO:0000256" key="7">
    <source>
        <dbReference type="ARBA" id="ARBA00023122"/>
    </source>
</evidence>
<comment type="similarity">
    <text evidence="2">Belongs to the UPF0053 family. Hemolysin C subfamily.</text>
</comment>
<evidence type="ECO:0000256" key="4">
    <source>
        <dbReference type="ARBA" id="ARBA00022692"/>
    </source>
</evidence>
<dbReference type="CDD" id="cd04590">
    <property type="entry name" value="CBS_pair_CorC_HlyC_assoc"/>
    <property type="match status" value="1"/>
</dbReference>
<dbReference type="PANTHER" id="PTHR43099:SF5">
    <property type="entry name" value="HLYC_CORC FAMILY TRANSPORTER"/>
    <property type="match status" value="1"/>
</dbReference>
<dbReference type="SMART" id="SM01091">
    <property type="entry name" value="CorC_HlyC"/>
    <property type="match status" value="1"/>
</dbReference>
<keyword evidence="8 10" id="KW-0472">Membrane</keyword>
<keyword evidence="15" id="KW-1185">Reference proteome</keyword>
<dbReference type="Pfam" id="PF00571">
    <property type="entry name" value="CBS"/>
    <property type="match status" value="1"/>
</dbReference>
<keyword evidence="7 9" id="KW-0129">CBS domain</keyword>
<dbReference type="AlphaFoldDB" id="X7FBN6"/>
<feature type="transmembrane region" description="Helical" evidence="11">
    <location>
        <begin position="101"/>
        <end position="121"/>
    </location>
</feature>
<feature type="transmembrane region" description="Helical" evidence="11">
    <location>
        <begin position="6"/>
        <end position="26"/>
    </location>
</feature>
<accession>X7FBN6</accession>
<comment type="subcellular location">
    <subcellularLocation>
        <location evidence="1">Cell membrane</location>
        <topology evidence="1">Multi-pass membrane protein</topology>
    </subcellularLocation>
</comment>
<dbReference type="GO" id="GO:0003677">
    <property type="term" value="F:DNA binding"/>
    <property type="evidence" value="ECO:0007669"/>
    <property type="project" value="UniProtKB-KW"/>
</dbReference>
<dbReference type="PROSITE" id="PS51846">
    <property type="entry name" value="CNNM"/>
    <property type="match status" value="1"/>
</dbReference>
<keyword evidence="4 10" id="KW-0812">Transmembrane</keyword>
<dbReference type="STRING" id="1449351.RISW2_15920"/>
<comment type="caution">
    <text evidence="14">The sequence shown here is derived from an EMBL/GenBank/DDBJ whole genome shotgun (WGS) entry which is preliminary data.</text>
</comment>
<dbReference type="GO" id="GO:0050660">
    <property type="term" value="F:flavin adenine dinucleotide binding"/>
    <property type="evidence" value="ECO:0007669"/>
    <property type="project" value="InterPro"/>
</dbReference>
<evidence type="ECO:0000313" key="15">
    <source>
        <dbReference type="Proteomes" id="UP000023430"/>
    </source>
</evidence>
<keyword evidence="6 10" id="KW-1133">Transmembrane helix</keyword>
<dbReference type="GO" id="GO:0005886">
    <property type="term" value="C:plasma membrane"/>
    <property type="evidence" value="ECO:0007669"/>
    <property type="project" value="UniProtKB-SubCell"/>
</dbReference>
<evidence type="ECO:0000256" key="11">
    <source>
        <dbReference type="SAM" id="Phobius"/>
    </source>
</evidence>
<protein>
    <submittedName>
        <fullName evidence="14">DNA-binding protein</fullName>
    </submittedName>
</protein>
<dbReference type="InterPro" id="IPR000644">
    <property type="entry name" value="CBS_dom"/>
</dbReference>
<feature type="transmembrane region" description="Helical" evidence="11">
    <location>
        <begin position="133"/>
        <end position="155"/>
    </location>
</feature>
<dbReference type="Gene3D" id="3.10.580.10">
    <property type="entry name" value="CBS-domain"/>
    <property type="match status" value="1"/>
</dbReference>
<evidence type="ECO:0000256" key="3">
    <source>
        <dbReference type="ARBA" id="ARBA00022475"/>
    </source>
</evidence>
<dbReference type="FunFam" id="3.30.465.10:FF:000023">
    <property type="entry name" value="Magnesium and cobalt transporter"/>
    <property type="match status" value="1"/>
</dbReference>
<dbReference type="Proteomes" id="UP000023430">
    <property type="component" value="Unassembled WGS sequence"/>
</dbReference>
<evidence type="ECO:0000256" key="8">
    <source>
        <dbReference type="ARBA" id="ARBA00023136"/>
    </source>
</evidence>
<reference evidence="14 15" key="1">
    <citation type="submission" date="2014-01" db="EMBL/GenBank/DDBJ databases">
        <title>Roseivivax isoporae LMG 25204 Genome Sequencing.</title>
        <authorList>
            <person name="Lai Q."/>
            <person name="Li G."/>
            <person name="Shao Z."/>
        </authorList>
    </citation>
    <scope>NUCLEOTIDE SEQUENCE [LARGE SCALE GENOMIC DNA]</scope>
    <source>
        <strain evidence="14 15">LMG 25204</strain>
    </source>
</reference>
<evidence type="ECO:0000313" key="14">
    <source>
        <dbReference type="EMBL" id="ETX30322.1"/>
    </source>
</evidence>
<evidence type="ECO:0000256" key="6">
    <source>
        <dbReference type="ARBA" id="ARBA00022989"/>
    </source>
</evidence>
<gene>
    <name evidence="14" type="ORF">RISW2_15920</name>
</gene>
<dbReference type="InterPro" id="IPR016169">
    <property type="entry name" value="FAD-bd_PCMH_sub2"/>
</dbReference>
<feature type="domain" description="CBS" evidence="12">
    <location>
        <begin position="217"/>
        <end position="279"/>
    </location>
</feature>
<dbReference type="EMBL" id="JAME01000004">
    <property type="protein sequence ID" value="ETX30322.1"/>
    <property type="molecule type" value="Genomic_DNA"/>
</dbReference>
<dbReference type="PANTHER" id="PTHR43099">
    <property type="entry name" value="UPF0053 PROTEIN YRKA"/>
    <property type="match status" value="1"/>
</dbReference>
<dbReference type="Gene3D" id="3.30.465.10">
    <property type="match status" value="1"/>
</dbReference>
<dbReference type="OrthoDB" id="9805314at2"/>
<evidence type="ECO:0000259" key="12">
    <source>
        <dbReference type="PROSITE" id="PS51371"/>
    </source>
</evidence>
<keyword evidence="5" id="KW-0677">Repeat</keyword>
<organism evidence="14 15">
    <name type="scientific">Roseivivax isoporae LMG 25204</name>
    <dbReference type="NCBI Taxonomy" id="1449351"/>
    <lineage>
        <taxon>Bacteria</taxon>
        <taxon>Pseudomonadati</taxon>
        <taxon>Pseudomonadota</taxon>
        <taxon>Alphaproteobacteria</taxon>
        <taxon>Rhodobacterales</taxon>
        <taxon>Roseobacteraceae</taxon>
        <taxon>Roseivivax</taxon>
    </lineage>
</organism>
<evidence type="ECO:0000256" key="2">
    <source>
        <dbReference type="ARBA" id="ARBA00006446"/>
    </source>
</evidence>
<dbReference type="InterPro" id="IPR046342">
    <property type="entry name" value="CBS_dom_sf"/>
</dbReference>
<name>X7FBN6_9RHOB</name>
<dbReference type="RefSeq" id="WP_043766758.1">
    <property type="nucleotide sequence ID" value="NZ_JAME01000004.1"/>
</dbReference>
<feature type="transmembrane region" description="Helical" evidence="11">
    <location>
        <begin position="57"/>
        <end position="81"/>
    </location>
</feature>
<evidence type="ECO:0000256" key="5">
    <source>
        <dbReference type="ARBA" id="ARBA00022737"/>
    </source>
</evidence>
<dbReference type="InterPro" id="IPR002550">
    <property type="entry name" value="CNNM"/>
</dbReference>
<evidence type="ECO:0000256" key="9">
    <source>
        <dbReference type="PROSITE-ProRule" id="PRU00703"/>
    </source>
</evidence>
<dbReference type="PATRIC" id="fig|1449351.3.peg.744"/>
<evidence type="ECO:0000259" key="13">
    <source>
        <dbReference type="PROSITE" id="PS51846"/>
    </source>
</evidence>
<sequence length="430" mass="45821">MVLEMSIVLALIVLNGVLAMSELAVVSSRPARLETRARQGDRGARAALRLAEEPGRFLSSVQIGITLVGILSGALSGATLGLRLATVLPEVGVPERFAQEVGVGIVVVVITYLSLIVGELVPKQIALSNPEAVAARVAPAMQLLARIALPLVWVLDRSGALVLALLGQSGRRETTVSDEEIRLVISEAAGAGVIETAETEMIAGVMRVADRTARGLMTPRHDVEIADARESRAEVLARFAASGRSRLPLRDGGADDIVGILHSRDVLLAPAEAFVPRDIAVAVPVVHEALAATEVIERLKTAPAHMLLVYDEYGHFEGVITPMDILGAITGGFDETERDEPKLVERPDGSMLVAGWMPVDEFAARLGIEIEPERDFETVGGLVLDRAGVLPDVAQHVTIGDWRIEVVDLDGRRIDKLLVSRTAPMPPDAA</sequence>
<evidence type="ECO:0000256" key="1">
    <source>
        <dbReference type="ARBA" id="ARBA00004651"/>
    </source>
</evidence>
<dbReference type="InterPro" id="IPR005170">
    <property type="entry name" value="Transptr-assoc_dom"/>
</dbReference>
<feature type="domain" description="CNNM transmembrane" evidence="13">
    <location>
        <begin position="1"/>
        <end position="198"/>
    </location>
</feature>
<dbReference type="SUPFAM" id="SSF54631">
    <property type="entry name" value="CBS-domain pair"/>
    <property type="match status" value="1"/>
</dbReference>
<dbReference type="PROSITE" id="PS51371">
    <property type="entry name" value="CBS"/>
    <property type="match status" value="1"/>
</dbReference>
<keyword evidence="14" id="KW-0238">DNA-binding</keyword>